<dbReference type="RefSeq" id="WP_255134866.1">
    <property type="nucleotide sequence ID" value="NZ_CP175953.1"/>
</dbReference>
<name>A0A9X2L481_9BACT</name>
<reference evidence="2" key="1">
    <citation type="submission" date="2022-06" db="EMBL/GenBank/DDBJ databases">
        <title>Gracilimonas sp. CAU 1638 isolated from sea sediment.</title>
        <authorList>
            <person name="Kim W."/>
        </authorList>
    </citation>
    <scope>NUCLEOTIDE SEQUENCE</scope>
    <source>
        <strain evidence="2">CAU 1638</strain>
    </source>
</reference>
<organism evidence="2 3">
    <name type="scientific">Gracilimonas sediminicola</name>
    <dbReference type="NCBI Taxonomy" id="2952158"/>
    <lineage>
        <taxon>Bacteria</taxon>
        <taxon>Pseudomonadati</taxon>
        <taxon>Balneolota</taxon>
        <taxon>Balneolia</taxon>
        <taxon>Balneolales</taxon>
        <taxon>Balneolaceae</taxon>
        <taxon>Gracilimonas</taxon>
    </lineage>
</organism>
<gene>
    <name evidence="2" type="ORF">NM125_10430</name>
</gene>
<sequence>MSRKNLYKSICASLLIAFGLSANAYSQVENRWLSAGSFHNFYSSIGSEIEEGFIKEQQGGWQWPAIYRGQDAQAMKALWLGVTDYTDENGTTFSSRVVHVGPRVTGLGEFYPVSMETVSKFQPPSVTVDGLDSFSKSVQNDRIDPNLEADREIRVVTNTLIGVTVKRTIKQFSQQYHDNYHIIEYTFVNTGNTDDDPEIEMQGQDITGFVPYFLNRMAPVKASRYTIGNATGWGINTMNDQRGDGARPGEPEDFRASFAWHGYFPSFANPNYDNIGAPIFVPNTTGGYLSADDTTGRLAAYHFVGTVTLHADASSTDPTDDPGQPFTMSYEHNDDPLYSNNDAFNVTKMEDEYEMMNRGRVSPRHAYVVEPSGFDGFVNPSNDPSLGEGGGQAYTYGYGPYDIAFGDSVTIVIAEASSGISREVANETGAAFKRGDITAEEKNRVVFQGRDSLFQTFERAIANYESGYAIPEAPEPPSIFTVTSAGNGIDLEWEYTGNTSNLSGFRIYRASGRLDSTYRLLYEADPSENFIKDGDVDRGPEYLLDPPIRGLDYYYYIVSVGNVNNDGTGQTPTNTELVSNRYYMQSYDPARLLRPAGEAMADIRVVPNPYRANSPVELKFGSVASEDRVAFFEVPSVCTIEIYTELGEKIRTLTNTNGSGDIYWDVKTDYRQRVASGIYIARIINEDPNSDEFGRVATRKIVIIL</sequence>
<keyword evidence="1" id="KW-0732">Signal</keyword>
<comment type="caution">
    <text evidence="2">The sequence shown here is derived from an EMBL/GenBank/DDBJ whole genome shotgun (WGS) entry which is preliminary data.</text>
</comment>
<feature type="chain" id="PRO_5040773265" evidence="1">
    <location>
        <begin position="25"/>
        <end position="705"/>
    </location>
</feature>
<keyword evidence="3" id="KW-1185">Reference proteome</keyword>
<evidence type="ECO:0000313" key="2">
    <source>
        <dbReference type="EMBL" id="MCP9291992.1"/>
    </source>
</evidence>
<dbReference type="EMBL" id="JANDBC010000002">
    <property type="protein sequence ID" value="MCP9291992.1"/>
    <property type="molecule type" value="Genomic_DNA"/>
</dbReference>
<feature type="signal peptide" evidence="1">
    <location>
        <begin position="1"/>
        <end position="24"/>
    </location>
</feature>
<dbReference type="Gene3D" id="2.60.40.10">
    <property type="entry name" value="Immunoglobulins"/>
    <property type="match status" value="1"/>
</dbReference>
<accession>A0A9X2L481</accession>
<protein>
    <submittedName>
        <fullName evidence="2">T9SS type A sorting domain-containing protein</fullName>
    </submittedName>
</protein>
<dbReference type="Gene3D" id="2.60.40.4070">
    <property type="match status" value="1"/>
</dbReference>
<dbReference type="InterPro" id="IPR013783">
    <property type="entry name" value="Ig-like_fold"/>
</dbReference>
<evidence type="ECO:0000313" key="3">
    <source>
        <dbReference type="Proteomes" id="UP001139125"/>
    </source>
</evidence>
<dbReference type="AlphaFoldDB" id="A0A9X2L481"/>
<proteinExistence type="predicted"/>
<evidence type="ECO:0000256" key="1">
    <source>
        <dbReference type="SAM" id="SignalP"/>
    </source>
</evidence>
<dbReference type="Proteomes" id="UP001139125">
    <property type="component" value="Unassembled WGS sequence"/>
</dbReference>